<reference evidence="2" key="1">
    <citation type="submission" date="2020-08" db="EMBL/GenBank/DDBJ databases">
        <title>Genome public.</title>
        <authorList>
            <person name="Liu C."/>
            <person name="Sun Q."/>
        </authorList>
    </citation>
    <scope>NUCLEOTIDE SEQUENCE</scope>
    <source>
        <strain evidence="2">NSJ-32</strain>
    </source>
</reference>
<evidence type="ECO:0000313" key="3">
    <source>
        <dbReference type="Proteomes" id="UP000657006"/>
    </source>
</evidence>
<proteinExistence type="predicted"/>
<evidence type="ECO:0008006" key="4">
    <source>
        <dbReference type="Google" id="ProtNLM"/>
    </source>
</evidence>
<dbReference type="PANTHER" id="PTHR31268">
    <property type="match status" value="1"/>
</dbReference>
<name>A0A926I084_9FIRM</name>
<sequence length="641" mass="72731">MKVTAWIQTEGHQREGVEAGVQVRDCPDGIQAVFADAVSAGPLCPDFGMGIEIDVEGEVEEYMADYRHSEFWCRPHFGTDFTQIPDETQTLVYRRKNGTFGVILPVVSEQYKCVLKGTESGLVARLFSWSNGLTTCSGLAFVCGEGEDPFAVMERCVETALTLLNSGYPSRKDRRYPDIFEYLGWCSWDAMQIRVSEEGVLEKCREFQEKKIPVQWALLDDMWAEVHEFYGAEYANFREMVELQHRSTLYSFEADPLRFPEGLKHCIDKVKECGLRVGIWHPTTGYWRGLDPEGDAYAKVKDYLLETQDGRHISDYKTEKAYMFYKAFHDFLRRCGAEMIKIDNQSMVNRFYKGLAPVGEIARSYHDGMEASVGEHFDNAMINCMGMASEDMWNRAISPISRCSDDFMPENSEWFHKHILQCSYNSFVQGQFYYCDWDMWWSDDGQAEKNSILRGISGGPIYVSDPIGRSKKEILDPLVLSDGRILRCDRPAMPTADCLTKNPETSGEPFKVQNICGDSGILAAFNLDREDHAVQGTISPSDVEGLEGETFAVYEYFTGEVQILNREARIPLALRNGNEYKLYLFVPYVQDFAALGDVSKFVAPKTIRYKEGDRIQMYEDVPCTCVKNGKLCVLASASGAK</sequence>
<gene>
    <name evidence="2" type="ORF">H8730_00125</name>
</gene>
<keyword evidence="1" id="KW-0119">Carbohydrate metabolism</keyword>
<dbReference type="Proteomes" id="UP000657006">
    <property type="component" value="Unassembled WGS sequence"/>
</dbReference>
<dbReference type="Pfam" id="PF05691">
    <property type="entry name" value="Raffinose_syn"/>
    <property type="match status" value="1"/>
</dbReference>
<protein>
    <recommendedName>
        <fullName evidence="4">Alpha-galactosidase</fullName>
    </recommendedName>
</protein>
<comment type="caution">
    <text evidence="2">The sequence shown here is derived from an EMBL/GenBank/DDBJ whole genome shotgun (WGS) entry which is preliminary data.</text>
</comment>
<organism evidence="2 3">
    <name type="scientific">Bianquea renquensis</name>
    <dbReference type="NCBI Taxonomy" id="2763661"/>
    <lineage>
        <taxon>Bacteria</taxon>
        <taxon>Bacillati</taxon>
        <taxon>Bacillota</taxon>
        <taxon>Clostridia</taxon>
        <taxon>Eubacteriales</taxon>
        <taxon>Bianqueaceae</taxon>
        <taxon>Bianquea</taxon>
    </lineage>
</organism>
<dbReference type="AlphaFoldDB" id="A0A926I084"/>
<keyword evidence="3" id="KW-1185">Reference proteome</keyword>
<dbReference type="RefSeq" id="WP_177717448.1">
    <property type="nucleotide sequence ID" value="NZ_JACRSQ010000001.1"/>
</dbReference>
<accession>A0A926I084</accession>
<evidence type="ECO:0000256" key="1">
    <source>
        <dbReference type="ARBA" id="ARBA00023277"/>
    </source>
</evidence>
<dbReference type="InterPro" id="IPR008811">
    <property type="entry name" value="Glycosyl_hydrolases_36"/>
</dbReference>
<dbReference type="PANTHER" id="PTHR31268:SF32">
    <property type="entry name" value="GALACTINOL--SUCROSE GALACTOSYLTRANSFERASE 2-RELATED"/>
    <property type="match status" value="1"/>
</dbReference>
<evidence type="ECO:0000313" key="2">
    <source>
        <dbReference type="EMBL" id="MBC8541955.1"/>
    </source>
</evidence>
<dbReference type="Gene3D" id="3.20.20.70">
    <property type="entry name" value="Aldolase class I"/>
    <property type="match status" value="1"/>
</dbReference>
<dbReference type="InterPro" id="IPR017853">
    <property type="entry name" value="GH"/>
</dbReference>
<dbReference type="SUPFAM" id="SSF51445">
    <property type="entry name" value="(Trans)glycosidases"/>
    <property type="match status" value="1"/>
</dbReference>
<dbReference type="InterPro" id="IPR013785">
    <property type="entry name" value="Aldolase_TIM"/>
</dbReference>
<dbReference type="EMBL" id="JACRSQ010000001">
    <property type="protein sequence ID" value="MBC8541955.1"/>
    <property type="molecule type" value="Genomic_DNA"/>
</dbReference>